<gene>
    <name evidence="2" type="ORF">NDU88_001049</name>
</gene>
<dbReference type="AlphaFoldDB" id="A0AAV7LKA0"/>
<evidence type="ECO:0000313" key="2">
    <source>
        <dbReference type="EMBL" id="KAJ1087890.1"/>
    </source>
</evidence>
<evidence type="ECO:0000256" key="1">
    <source>
        <dbReference type="SAM" id="MobiDB-lite"/>
    </source>
</evidence>
<organism evidence="2 3">
    <name type="scientific">Pleurodeles waltl</name>
    <name type="common">Iberian ribbed newt</name>
    <dbReference type="NCBI Taxonomy" id="8319"/>
    <lineage>
        <taxon>Eukaryota</taxon>
        <taxon>Metazoa</taxon>
        <taxon>Chordata</taxon>
        <taxon>Craniata</taxon>
        <taxon>Vertebrata</taxon>
        <taxon>Euteleostomi</taxon>
        <taxon>Amphibia</taxon>
        <taxon>Batrachia</taxon>
        <taxon>Caudata</taxon>
        <taxon>Salamandroidea</taxon>
        <taxon>Salamandridae</taxon>
        <taxon>Pleurodelinae</taxon>
        <taxon>Pleurodeles</taxon>
    </lineage>
</organism>
<proteinExistence type="predicted"/>
<name>A0AAV7LKA0_PLEWA</name>
<dbReference type="Proteomes" id="UP001066276">
    <property type="component" value="Chromosome 11"/>
</dbReference>
<protein>
    <submittedName>
        <fullName evidence="2">Uncharacterized protein</fullName>
    </submittedName>
</protein>
<feature type="compositionally biased region" description="Basic and acidic residues" evidence="1">
    <location>
        <begin position="11"/>
        <end position="21"/>
    </location>
</feature>
<feature type="region of interest" description="Disordered" evidence="1">
    <location>
        <begin position="1"/>
        <end position="35"/>
    </location>
</feature>
<comment type="caution">
    <text evidence="2">The sequence shown here is derived from an EMBL/GenBank/DDBJ whole genome shotgun (WGS) entry which is preliminary data.</text>
</comment>
<accession>A0AAV7LKA0</accession>
<dbReference type="EMBL" id="JANPWB010000015">
    <property type="protein sequence ID" value="KAJ1087890.1"/>
    <property type="molecule type" value="Genomic_DNA"/>
</dbReference>
<reference evidence="2" key="1">
    <citation type="journal article" date="2022" name="bioRxiv">
        <title>Sequencing and chromosome-scale assembly of the giantPleurodeles waltlgenome.</title>
        <authorList>
            <person name="Brown T."/>
            <person name="Elewa A."/>
            <person name="Iarovenko S."/>
            <person name="Subramanian E."/>
            <person name="Araus A.J."/>
            <person name="Petzold A."/>
            <person name="Susuki M."/>
            <person name="Suzuki K.-i.T."/>
            <person name="Hayashi T."/>
            <person name="Toyoda A."/>
            <person name="Oliveira C."/>
            <person name="Osipova E."/>
            <person name="Leigh N.D."/>
            <person name="Simon A."/>
            <person name="Yun M.H."/>
        </authorList>
    </citation>
    <scope>NUCLEOTIDE SEQUENCE</scope>
    <source>
        <strain evidence="2">20211129_DDA</strain>
        <tissue evidence="2">Liver</tissue>
    </source>
</reference>
<keyword evidence="3" id="KW-1185">Reference proteome</keyword>
<evidence type="ECO:0000313" key="3">
    <source>
        <dbReference type="Proteomes" id="UP001066276"/>
    </source>
</evidence>
<sequence>MSHSYFAARCGAKDSYEEGARADGPFSGKKRTNGSPVVRDELAESWARVGPPGRTCAAPGDRRLEARAWSGGERWGGLRAPRRPVAPVENLRRRVMGCGEEARRALRECTGGASALE</sequence>